<organism evidence="1 2">
    <name type="scientific">Sphagnurus paluster</name>
    <dbReference type="NCBI Taxonomy" id="117069"/>
    <lineage>
        <taxon>Eukaryota</taxon>
        <taxon>Fungi</taxon>
        <taxon>Dikarya</taxon>
        <taxon>Basidiomycota</taxon>
        <taxon>Agaricomycotina</taxon>
        <taxon>Agaricomycetes</taxon>
        <taxon>Agaricomycetidae</taxon>
        <taxon>Agaricales</taxon>
        <taxon>Tricholomatineae</taxon>
        <taxon>Lyophyllaceae</taxon>
        <taxon>Sphagnurus</taxon>
    </lineage>
</organism>
<reference evidence="1" key="1">
    <citation type="submission" date="2021-02" db="EMBL/GenBank/DDBJ databases">
        <authorList>
            <person name="Nieuwenhuis M."/>
            <person name="Van De Peppel L.J.J."/>
        </authorList>
    </citation>
    <scope>NUCLEOTIDE SEQUENCE</scope>
    <source>
        <strain evidence="1">D49</strain>
    </source>
</reference>
<dbReference type="EMBL" id="JABCKI010005859">
    <property type="protein sequence ID" value="KAG5637118.1"/>
    <property type="molecule type" value="Genomic_DNA"/>
</dbReference>
<dbReference type="OrthoDB" id="2786563at2759"/>
<dbReference type="AlphaFoldDB" id="A0A9P7FS22"/>
<evidence type="ECO:0000313" key="1">
    <source>
        <dbReference type="EMBL" id="KAG5637118.1"/>
    </source>
</evidence>
<name>A0A9P7FS22_9AGAR</name>
<sequence length="727" mass="82633">MTHLPDEILKEILSPALKIPDKDFCSTSSVSPFLRFSTSTSAYLVVSKSWLRVATPLLYNVVVLRSTAQAKALAQALSGNKLLGTFIKKLRVEGGFGVSMFKTLMSAKNITHLWLTLKLVTGDSVAGLCRGLPHIKPTHVILHDNYTPGLFGVVTGDNAPTRKLLEVLEVCIRIWDLEMLEYPYMDYVPEFKAGPLTRAIIDAPNLHNLVLHHPQRDGDWLEELLENKKLWIRIVFKPCGDAETDRIHINASKKLQSILQCEPHLADYIEWEYPEEEDSKDGTETPLVNDVSSSTIIHKRDPSFIPLHSVPDDVREKIWDRILHFALFVDEEKVEFLTRDGPSQRWNDEHIHLNDNEHRTKINILLVSKLFYKLGRPYYYRSLLLTKPDHFKHLINLLDHEPSLSPLIRSIYTYIQRTSVPATDVQKLMARLPRLVRLISPTLPLTDSNSRDHGFQSAILTYRALVVLAETAGATLEQLSGQLIQPVNGGPRPADPIYAFAKLRHLEWNTPIRVSFDPKKVPRDALCNLETFIFSSYNGTLLNAMCCIDLPALRHVYFTRVTKMDGSDAFLEMHGDKLLSLEKDTPHGVFNWCPSLRLLRITAGVPTEAFEPHAALTKLIFTKELSLGQVKAGYRCLSELDFGAMYPALEEVQVYTIEWPTSECVFMSSSFGSSPLVRYGIYVSDEHGRHEIKKGYKAIWVTRAERLLQWNVALTDEEGTKWIPRLK</sequence>
<gene>
    <name evidence="1" type="ORF">H0H81_005711</name>
</gene>
<keyword evidence="2" id="KW-1185">Reference proteome</keyword>
<proteinExistence type="predicted"/>
<protein>
    <submittedName>
        <fullName evidence="1">Uncharacterized protein</fullName>
    </submittedName>
</protein>
<evidence type="ECO:0000313" key="2">
    <source>
        <dbReference type="Proteomes" id="UP000717328"/>
    </source>
</evidence>
<accession>A0A9P7FS22</accession>
<comment type="caution">
    <text evidence="1">The sequence shown here is derived from an EMBL/GenBank/DDBJ whole genome shotgun (WGS) entry which is preliminary data.</text>
</comment>
<reference evidence="1" key="2">
    <citation type="submission" date="2021-10" db="EMBL/GenBank/DDBJ databases">
        <title>Phylogenomics reveals ancestral predisposition of the termite-cultivated fungus Termitomyces towards a domesticated lifestyle.</title>
        <authorList>
            <person name="Auxier B."/>
            <person name="Grum-Grzhimaylo A."/>
            <person name="Cardenas M.E."/>
            <person name="Lodge J.D."/>
            <person name="Laessoe T."/>
            <person name="Pedersen O."/>
            <person name="Smith M.E."/>
            <person name="Kuyper T.W."/>
            <person name="Franco-Molano E.A."/>
            <person name="Baroni T.J."/>
            <person name="Aanen D.K."/>
        </authorList>
    </citation>
    <scope>NUCLEOTIDE SEQUENCE</scope>
    <source>
        <strain evidence="1">D49</strain>
    </source>
</reference>
<dbReference type="Proteomes" id="UP000717328">
    <property type="component" value="Unassembled WGS sequence"/>
</dbReference>